<keyword evidence="2" id="KW-1185">Reference proteome</keyword>
<dbReference type="Gene3D" id="3.20.20.410">
    <property type="entry name" value="Protein of unknown function UPF0759"/>
    <property type="match status" value="1"/>
</dbReference>
<dbReference type="OrthoDB" id="9780310at2"/>
<protein>
    <recommendedName>
        <fullName evidence="3">DUF72 domain-containing protein</fullName>
    </recommendedName>
</protein>
<proteinExistence type="predicted"/>
<dbReference type="KEGG" id="aae:aq_1408"/>
<dbReference type="STRING" id="224324.aq_1408"/>
<dbReference type="Proteomes" id="UP000000798">
    <property type="component" value="Chromosome"/>
</dbReference>
<evidence type="ECO:0000313" key="1">
    <source>
        <dbReference type="EMBL" id="AAC07376.1"/>
    </source>
</evidence>
<dbReference type="InterPro" id="IPR036520">
    <property type="entry name" value="UPF0759_sf"/>
</dbReference>
<dbReference type="PATRIC" id="fig|224324.8.peg.1103"/>
<gene>
    <name evidence="1" type="ordered locus">aq_1408</name>
</gene>
<dbReference type="InterPro" id="IPR002763">
    <property type="entry name" value="DUF72"/>
</dbReference>
<dbReference type="AlphaFoldDB" id="O67407"/>
<dbReference type="PIR" id="E70422">
    <property type="entry name" value="E70422"/>
</dbReference>
<accession>O67407</accession>
<dbReference type="InParanoid" id="O67407"/>
<dbReference type="SUPFAM" id="SSF117396">
    <property type="entry name" value="TM1631-like"/>
    <property type="match status" value="1"/>
</dbReference>
<dbReference type="HOGENOM" id="CLU_046519_0_1_0"/>
<dbReference type="eggNOG" id="COG1801">
    <property type="taxonomic scope" value="Bacteria"/>
</dbReference>
<evidence type="ECO:0008006" key="3">
    <source>
        <dbReference type="Google" id="ProtNLM"/>
    </source>
</evidence>
<dbReference type="EnsemblBacteria" id="AAC07376">
    <property type="protein sequence ID" value="AAC07376"/>
    <property type="gene ID" value="aq_1408"/>
</dbReference>
<sequence>MGKYKNLYIGCSGFSYRDWKGTFYPSHIPESEMIIYYEQFFNVVEINYTYYTMPHPYTFQSFLEKTKRLRFAVKANQVFTHERNYTKEDVKKFIEGIKPLLEEEERFIAILFQFPESFRYTPENLEYIKRLSLDFAGIDRVIEVRHRSFANREFYEFVEEVGFSTLVNVDAPKVKGLLIGPWVSVGTINYVRLHGRNKEKWHAHKEAYERYDYLYSIEELEEIKEKILRIYEGKDTYVFFNNHYRGKGALNALQLKELFGEEVKIPKGLLSTFAPKLWE</sequence>
<organism evidence="1 2">
    <name type="scientific">Aquifex aeolicus (strain VF5)</name>
    <dbReference type="NCBI Taxonomy" id="224324"/>
    <lineage>
        <taxon>Bacteria</taxon>
        <taxon>Pseudomonadati</taxon>
        <taxon>Aquificota</taxon>
        <taxon>Aquificia</taxon>
        <taxon>Aquificales</taxon>
        <taxon>Aquificaceae</taxon>
        <taxon>Aquifex</taxon>
    </lineage>
</organism>
<dbReference type="Pfam" id="PF01904">
    <property type="entry name" value="DUF72"/>
    <property type="match status" value="1"/>
</dbReference>
<dbReference type="PANTHER" id="PTHR30348">
    <property type="entry name" value="UNCHARACTERIZED PROTEIN YECE"/>
    <property type="match status" value="1"/>
</dbReference>
<name>O67407_AQUAE</name>
<reference evidence="1 2" key="1">
    <citation type="journal article" date="1998" name="Nature">
        <title>The complete genome of the hyperthermophilic bacterium Aquifex aeolicus.</title>
        <authorList>
            <person name="Deckert G."/>
            <person name="Warren P.V."/>
            <person name="Gaasterland T."/>
            <person name="Young W.G."/>
            <person name="Lenox A.L."/>
            <person name="Graham D.E."/>
            <person name="Overbeek R."/>
            <person name="Snead M.A."/>
            <person name="Keller M."/>
            <person name="Aujay M."/>
            <person name="Huber R."/>
            <person name="Feldman R.A."/>
            <person name="Short J.M."/>
            <person name="Olson G.J."/>
            <person name="Swanson R.V."/>
        </authorList>
    </citation>
    <scope>NUCLEOTIDE SEQUENCE [LARGE SCALE GENOMIC DNA]</scope>
    <source>
        <strain evidence="1 2">VF5</strain>
    </source>
</reference>
<dbReference type="EMBL" id="AE000657">
    <property type="protein sequence ID" value="AAC07376.1"/>
    <property type="molecule type" value="Genomic_DNA"/>
</dbReference>
<dbReference type="RefSeq" id="WP_010880910.1">
    <property type="nucleotide sequence ID" value="NC_000918.1"/>
</dbReference>
<dbReference type="PANTHER" id="PTHR30348:SF13">
    <property type="entry name" value="UPF0759 PROTEIN YUNF"/>
    <property type="match status" value="1"/>
</dbReference>
<evidence type="ECO:0000313" key="2">
    <source>
        <dbReference type="Proteomes" id="UP000000798"/>
    </source>
</evidence>